<evidence type="ECO:0000256" key="1">
    <source>
        <dbReference type="SAM" id="MobiDB-lite"/>
    </source>
</evidence>
<reference evidence="3" key="1">
    <citation type="submission" date="2013-01" db="EMBL/GenBank/DDBJ databases">
        <title>Draft Genome Sequence of a Mulberry Tree, Morus notabilis C.K. Schneid.</title>
        <authorList>
            <person name="He N."/>
            <person name="Zhao S."/>
        </authorList>
    </citation>
    <scope>NUCLEOTIDE SEQUENCE</scope>
</reference>
<protein>
    <submittedName>
        <fullName evidence="2">Uncharacterized protein</fullName>
    </submittedName>
</protein>
<feature type="region of interest" description="Disordered" evidence="1">
    <location>
        <begin position="99"/>
        <end position="129"/>
    </location>
</feature>
<evidence type="ECO:0000313" key="2">
    <source>
        <dbReference type="EMBL" id="EXC35451.1"/>
    </source>
</evidence>
<sequence length="129" mass="14105">MCLVFHSNVLLHPSVVVVQILSRPLIYSCEGGFGPVDKPELDWNKLFYEGDDNGPPPSPHQTHLRSSPISAMAAEHPLPTQVVAGALRSHRILSSLVGSRQTLLESSSSSHRTSPWLRVTNGINQPRPP</sequence>
<proteinExistence type="predicted"/>
<dbReference type="Proteomes" id="UP000030645">
    <property type="component" value="Unassembled WGS sequence"/>
</dbReference>
<organism evidence="2 3">
    <name type="scientific">Morus notabilis</name>
    <dbReference type="NCBI Taxonomy" id="981085"/>
    <lineage>
        <taxon>Eukaryota</taxon>
        <taxon>Viridiplantae</taxon>
        <taxon>Streptophyta</taxon>
        <taxon>Embryophyta</taxon>
        <taxon>Tracheophyta</taxon>
        <taxon>Spermatophyta</taxon>
        <taxon>Magnoliopsida</taxon>
        <taxon>eudicotyledons</taxon>
        <taxon>Gunneridae</taxon>
        <taxon>Pentapetalae</taxon>
        <taxon>rosids</taxon>
        <taxon>fabids</taxon>
        <taxon>Rosales</taxon>
        <taxon>Moraceae</taxon>
        <taxon>Moreae</taxon>
        <taxon>Morus</taxon>
    </lineage>
</organism>
<name>W9SKR4_9ROSA</name>
<dbReference type="EMBL" id="KE346359">
    <property type="protein sequence ID" value="EXC35451.1"/>
    <property type="molecule type" value="Genomic_DNA"/>
</dbReference>
<evidence type="ECO:0000313" key="3">
    <source>
        <dbReference type="Proteomes" id="UP000030645"/>
    </source>
</evidence>
<accession>W9SKR4</accession>
<dbReference type="AlphaFoldDB" id="W9SKR4"/>
<keyword evidence="3" id="KW-1185">Reference proteome</keyword>
<gene>
    <name evidence="2" type="ORF">L484_026758</name>
</gene>